<name>A0A5Q0TVV2_EUCSC</name>
<evidence type="ECO:0000256" key="12">
    <source>
        <dbReference type="RuleBase" id="RU003661"/>
    </source>
</evidence>
<keyword evidence="4 12" id="KW-0813">Transport</keyword>
<evidence type="ECO:0000313" key="14">
    <source>
        <dbReference type="EMBL" id="QGA70743.1"/>
    </source>
</evidence>
<proteinExistence type="inferred from homology"/>
<dbReference type="InterPro" id="IPR001421">
    <property type="entry name" value="ATP8_metazoa"/>
</dbReference>
<comment type="subcellular location">
    <subcellularLocation>
        <location evidence="1 12">Mitochondrion membrane</location>
        <topology evidence="1 12">Single-pass membrane protein</topology>
    </subcellularLocation>
</comment>
<keyword evidence="7 12" id="KW-0375">Hydrogen ion transport</keyword>
<evidence type="ECO:0000256" key="6">
    <source>
        <dbReference type="ARBA" id="ARBA00022692"/>
    </source>
</evidence>
<gene>
    <name evidence="15" type="primary">atp8</name>
</gene>
<evidence type="ECO:0000256" key="1">
    <source>
        <dbReference type="ARBA" id="ARBA00004304"/>
    </source>
</evidence>
<dbReference type="EMBL" id="MH560369">
    <property type="protein sequence ID" value="QGA70751.1"/>
    <property type="molecule type" value="Genomic_DNA"/>
</dbReference>
<evidence type="ECO:0000256" key="3">
    <source>
        <dbReference type="ARBA" id="ARBA00011291"/>
    </source>
</evidence>
<geneLocation type="mitochondrion" evidence="15"/>
<evidence type="ECO:0000256" key="4">
    <source>
        <dbReference type="ARBA" id="ARBA00022448"/>
    </source>
</evidence>
<dbReference type="EMBL" id="MH560370">
    <property type="protein sequence ID" value="QGA70752.1"/>
    <property type="molecule type" value="Genomic_DNA"/>
</dbReference>
<dbReference type="EMBL" id="MH560361">
    <property type="protein sequence ID" value="QGA70743.1"/>
    <property type="molecule type" value="Genomic_DNA"/>
</dbReference>
<evidence type="ECO:0000256" key="7">
    <source>
        <dbReference type="ARBA" id="ARBA00022781"/>
    </source>
</evidence>
<evidence type="ECO:0000256" key="8">
    <source>
        <dbReference type="ARBA" id="ARBA00022989"/>
    </source>
</evidence>
<evidence type="ECO:0000313" key="16">
    <source>
        <dbReference type="EMBL" id="QGA70752.1"/>
    </source>
</evidence>
<evidence type="ECO:0000256" key="10">
    <source>
        <dbReference type="ARBA" id="ARBA00023128"/>
    </source>
</evidence>
<keyword evidence="9 12" id="KW-0406">Ion transport</keyword>
<evidence type="ECO:0000256" key="2">
    <source>
        <dbReference type="ARBA" id="ARBA00008892"/>
    </source>
</evidence>
<evidence type="ECO:0000256" key="5">
    <source>
        <dbReference type="ARBA" id="ARBA00022547"/>
    </source>
</evidence>
<evidence type="ECO:0000256" key="11">
    <source>
        <dbReference type="ARBA" id="ARBA00023136"/>
    </source>
</evidence>
<comment type="similarity">
    <text evidence="2 12">Belongs to the ATPase protein 8 family.</text>
</comment>
<keyword evidence="10 12" id="KW-0496">Mitochondrion</keyword>
<evidence type="ECO:0000256" key="9">
    <source>
        <dbReference type="ARBA" id="ARBA00023065"/>
    </source>
</evidence>
<sequence>MPQMAPMSWLIMYMLFTFMFILLIIFNYFTFLYLPNMKNYTILNKKKMNWKW</sequence>
<dbReference type="GO" id="GO:0015986">
    <property type="term" value="P:proton motive force-driven ATP synthesis"/>
    <property type="evidence" value="ECO:0007669"/>
    <property type="project" value="InterPro"/>
</dbReference>
<keyword evidence="5 12" id="KW-0138">CF(0)</keyword>
<feature type="transmembrane region" description="Helical" evidence="13">
    <location>
        <begin position="12"/>
        <end position="34"/>
    </location>
</feature>
<protein>
    <recommendedName>
        <fullName evidence="12">ATP synthase complex subunit 8</fullName>
    </recommendedName>
</protein>
<evidence type="ECO:0000256" key="13">
    <source>
        <dbReference type="SAM" id="Phobius"/>
    </source>
</evidence>
<dbReference type="Pfam" id="PF00895">
    <property type="entry name" value="ATP-synt_8"/>
    <property type="match status" value="1"/>
</dbReference>
<keyword evidence="8 13" id="KW-1133">Transmembrane helix</keyword>
<dbReference type="GO" id="GO:0045259">
    <property type="term" value="C:proton-transporting ATP synthase complex"/>
    <property type="evidence" value="ECO:0007669"/>
    <property type="project" value="UniProtKB-KW"/>
</dbReference>
<accession>A0A5Q0TVV2</accession>
<dbReference type="GO" id="GO:0015078">
    <property type="term" value="F:proton transmembrane transporter activity"/>
    <property type="evidence" value="ECO:0007669"/>
    <property type="project" value="InterPro"/>
</dbReference>
<comment type="subunit">
    <text evidence="3">F-type ATPases have 2 components, CF(1) - the catalytic core - and CF(0) - the membrane proton channel.</text>
</comment>
<dbReference type="GO" id="GO:0031966">
    <property type="term" value="C:mitochondrial membrane"/>
    <property type="evidence" value="ECO:0007669"/>
    <property type="project" value="UniProtKB-SubCell"/>
</dbReference>
<dbReference type="AlphaFoldDB" id="A0A5Q0TVV2"/>
<evidence type="ECO:0000313" key="15">
    <source>
        <dbReference type="EMBL" id="QGA70751.1"/>
    </source>
</evidence>
<reference evidence="15" key="1">
    <citation type="journal article" date="2019" name="Lin Ye Ke Xue">
        <title>Genetic Differentiation and Structural Variation of ATP Synthase Gene of Curculio chinensis (Coleptera: Curculionidae) under Selection Pressure at Different Altitudes.</title>
        <authorList>
            <person name="Zhang S."/>
            <person name="Fang L."/>
            <person name="Liu Y."/>
            <person name="Wang Y."/>
            <person name="Zhang W."/>
            <person name="Shu J."/>
            <person name="Zhang Y."/>
            <person name="Wang Y."/>
            <person name="Wang H."/>
        </authorList>
    </citation>
    <scope>NUCLEOTIDE SEQUENCE</scope>
    <source>
        <strain evidence="16">GD03</strain>
        <strain evidence="14">GN06</strain>
        <strain evidence="15">SG01</strain>
    </source>
</reference>
<organism evidence="15">
    <name type="scientific">Eucryptorrhynchus scrobiculatus</name>
    <name type="common">Snout weevil</name>
    <name type="synonym">Eucryptorrhynchus chinensis</name>
    <dbReference type="NCBI Taxonomy" id="1552824"/>
    <lineage>
        <taxon>Eukaryota</taxon>
        <taxon>Metazoa</taxon>
        <taxon>Ecdysozoa</taxon>
        <taxon>Arthropoda</taxon>
        <taxon>Hexapoda</taxon>
        <taxon>Insecta</taxon>
        <taxon>Pterygota</taxon>
        <taxon>Neoptera</taxon>
        <taxon>Endopterygota</taxon>
        <taxon>Coleoptera</taxon>
        <taxon>Polyphaga</taxon>
        <taxon>Cucujiformia</taxon>
        <taxon>Curculionidae</taxon>
        <taxon>Cryptorhynchinae</taxon>
        <taxon>Eucryptorrhynchus</taxon>
    </lineage>
</organism>
<keyword evidence="11 13" id="KW-0472">Membrane</keyword>
<keyword evidence="6 12" id="KW-0812">Transmembrane</keyword>